<dbReference type="GeneID" id="119721815"/>
<feature type="compositionally biased region" description="Basic and acidic residues" evidence="6">
    <location>
        <begin position="1311"/>
        <end position="1322"/>
    </location>
</feature>
<dbReference type="InterPro" id="IPR036179">
    <property type="entry name" value="Ig-like_dom_sf"/>
</dbReference>
<feature type="domain" description="Ig-like" evidence="9">
    <location>
        <begin position="917"/>
        <end position="986"/>
    </location>
</feature>
<feature type="domain" description="Ig-like" evidence="9">
    <location>
        <begin position="231"/>
        <end position="312"/>
    </location>
</feature>
<reference evidence="10" key="1">
    <citation type="submission" date="2022-11" db="UniProtKB">
        <authorList>
            <consortium name="EnsemblMetazoa"/>
        </authorList>
    </citation>
    <scope>IDENTIFICATION</scope>
</reference>
<accession>A0A913Z7N8</accession>
<feature type="signal peptide" evidence="8">
    <location>
        <begin position="1"/>
        <end position="17"/>
    </location>
</feature>
<dbReference type="OrthoDB" id="6413693at2759"/>
<keyword evidence="3 7" id="KW-1133">Transmembrane helix</keyword>
<feature type="domain" description="Ig-like" evidence="9">
    <location>
        <begin position="140"/>
        <end position="226"/>
    </location>
</feature>
<dbReference type="PROSITE" id="PS50835">
    <property type="entry name" value="IG_LIKE"/>
    <property type="match status" value="6"/>
</dbReference>
<feature type="compositionally biased region" description="Pro residues" evidence="6">
    <location>
        <begin position="1289"/>
        <end position="1310"/>
    </location>
</feature>
<dbReference type="CDD" id="cd00096">
    <property type="entry name" value="Ig"/>
    <property type="match status" value="2"/>
</dbReference>
<dbReference type="EnsemblMetazoa" id="XM_038191771.1">
    <property type="protein sequence ID" value="XP_038047699.1"/>
    <property type="gene ID" value="LOC119721815"/>
</dbReference>
<feature type="compositionally biased region" description="Acidic residues" evidence="6">
    <location>
        <begin position="1347"/>
        <end position="1356"/>
    </location>
</feature>
<evidence type="ECO:0000256" key="3">
    <source>
        <dbReference type="ARBA" id="ARBA00022989"/>
    </source>
</evidence>
<feature type="chain" id="PRO_5036770604" description="Ig-like domain-containing protein" evidence="8">
    <location>
        <begin position="18"/>
        <end position="1356"/>
    </location>
</feature>
<dbReference type="Pfam" id="PF08205">
    <property type="entry name" value="C2-set_2"/>
    <property type="match status" value="2"/>
</dbReference>
<feature type="compositionally biased region" description="Acidic residues" evidence="6">
    <location>
        <begin position="1323"/>
        <end position="1333"/>
    </location>
</feature>
<evidence type="ECO:0000256" key="4">
    <source>
        <dbReference type="ARBA" id="ARBA00023136"/>
    </source>
</evidence>
<dbReference type="InterPro" id="IPR003598">
    <property type="entry name" value="Ig_sub2"/>
</dbReference>
<dbReference type="InterPro" id="IPR003599">
    <property type="entry name" value="Ig_sub"/>
</dbReference>
<evidence type="ECO:0000259" key="9">
    <source>
        <dbReference type="PROSITE" id="PS50835"/>
    </source>
</evidence>
<feature type="transmembrane region" description="Helical" evidence="7">
    <location>
        <begin position="1128"/>
        <end position="1149"/>
    </location>
</feature>
<feature type="region of interest" description="Disordered" evidence="6">
    <location>
        <begin position="1161"/>
        <end position="1192"/>
    </location>
</feature>
<feature type="domain" description="Ig-like" evidence="9">
    <location>
        <begin position="796"/>
        <end position="907"/>
    </location>
</feature>
<comment type="subcellular location">
    <subcellularLocation>
        <location evidence="1">Membrane</location>
        <topology evidence="1">Single-pass membrane protein</topology>
    </subcellularLocation>
</comment>
<dbReference type="Proteomes" id="UP000887568">
    <property type="component" value="Unplaced"/>
</dbReference>
<feature type="region of interest" description="Disordered" evidence="6">
    <location>
        <begin position="503"/>
        <end position="545"/>
    </location>
</feature>
<keyword evidence="4 7" id="KW-0472">Membrane</keyword>
<dbReference type="InterPro" id="IPR013162">
    <property type="entry name" value="CD80_C2-set"/>
</dbReference>
<evidence type="ECO:0000313" key="10">
    <source>
        <dbReference type="EnsemblMetazoa" id="XP_038047699.1"/>
    </source>
</evidence>
<feature type="domain" description="Ig-like" evidence="9">
    <location>
        <begin position="18"/>
        <end position="128"/>
    </location>
</feature>
<feature type="region of interest" description="Disordered" evidence="6">
    <location>
        <begin position="1260"/>
        <end position="1356"/>
    </location>
</feature>
<dbReference type="SMART" id="SM00406">
    <property type="entry name" value="IGv"/>
    <property type="match status" value="2"/>
</dbReference>
<feature type="region of interest" description="Disordered" evidence="6">
    <location>
        <begin position="375"/>
        <end position="444"/>
    </location>
</feature>
<evidence type="ECO:0000256" key="8">
    <source>
        <dbReference type="SAM" id="SignalP"/>
    </source>
</evidence>
<feature type="compositionally biased region" description="Polar residues" evidence="6">
    <location>
        <begin position="659"/>
        <end position="674"/>
    </location>
</feature>
<dbReference type="InterPro" id="IPR013106">
    <property type="entry name" value="Ig_V-set"/>
</dbReference>
<dbReference type="PANTHER" id="PTHR45889">
    <property type="entry name" value="IG-LIKE DOMAIN-CONTAINING PROTEIN"/>
    <property type="match status" value="1"/>
</dbReference>
<dbReference type="Gene3D" id="2.60.40.10">
    <property type="entry name" value="Immunoglobulins"/>
    <property type="match status" value="6"/>
</dbReference>
<evidence type="ECO:0000256" key="1">
    <source>
        <dbReference type="ARBA" id="ARBA00004167"/>
    </source>
</evidence>
<feature type="compositionally biased region" description="Polar residues" evidence="6">
    <location>
        <begin position="505"/>
        <end position="520"/>
    </location>
</feature>
<dbReference type="InterPro" id="IPR013783">
    <property type="entry name" value="Ig-like_fold"/>
</dbReference>
<feature type="region of interest" description="Disordered" evidence="6">
    <location>
        <begin position="655"/>
        <end position="679"/>
    </location>
</feature>
<dbReference type="SMART" id="SM00409">
    <property type="entry name" value="IG"/>
    <property type="match status" value="5"/>
</dbReference>
<dbReference type="GO" id="GO:0016020">
    <property type="term" value="C:membrane"/>
    <property type="evidence" value="ECO:0007669"/>
    <property type="project" value="UniProtKB-SubCell"/>
</dbReference>
<dbReference type="Pfam" id="PF07686">
    <property type="entry name" value="V-set"/>
    <property type="match status" value="1"/>
</dbReference>
<evidence type="ECO:0000313" key="11">
    <source>
        <dbReference type="Proteomes" id="UP000887568"/>
    </source>
</evidence>
<keyword evidence="11" id="KW-1185">Reference proteome</keyword>
<feature type="transmembrane region" description="Helical" evidence="7">
    <location>
        <begin position="447"/>
        <end position="470"/>
    </location>
</feature>
<protein>
    <recommendedName>
        <fullName evidence="9">Ig-like domain-containing protein</fullName>
    </recommendedName>
</protein>
<dbReference type="SUPFAM" id="SSF48726">
    <property type="entry name" value="Immunoglobulin"/>
    <property type="match status" value="5"/>
</dbReference>
<dbReference type="InterPro" id="IPR007110">
    <property type="entry name" value="Ig-like_dom"/>
</dbReference>
<evidence type="ECO:0000256" key="2">
    <source>
        <dbReference type="ARBA" id="ARBA00022692"/>
    </source>
</evidence>
<name>A0A913Z7N8_PATMI</name>
<keyword evidence="5" id="KW-1015">Disulfide bond</keyword>
<feature type="compositionally biased region" description="Polar residues" evidence="6">
    <location>
        <begin position="431"/>
        <end position="444"/>
    </location>
</feature>
<dbReference type="SMART" id="SM00408">
    <property type="entry name" value="IGc2"/>
    <property type="match status" value="5"/>
</dbReference>
<evidence type="ECO:0000256" key="6">
    <source>
        <dbReference type="SAM" id="MobiDB-lite"/>
    </source>
</evidence>
<proteinExistence type="predicted"/>
<organism evidence="10 11">
    <name type="scientific">Patiria miniata</name>
    <name type="common">Bat star</name>
    <name type="synonym">Asterina miniata</name>
    <dbReference type="NCBI Taxonomy" id="46514"/>
    <lineage>
        <taxon>Eukaryota</taxon>
        <taxon>Metazoa</taxon>
        <taxon>Echinodermata</taxon>
        <taxon>Eleutherozoa</taxon>
        <taxon>Asterozoa</taxon>
        <taxon>Asteroidea</taxon>
        <taxon>Valvatacea</taxon>
        <taxon>Valvatida</taxon>
        <taxon>Asterinidae</taxon>
        <taxon>Patiria</taxon>
    </lineage>
</organism>
<evidence type="ECO:0000256" key="5">
    <source>
        <dbReference type="ARBA" id="ARBA00023157"/>
    </source>
</evidence>
<sequence>MESRLIFTSLVLTAVYAAELRVKPSDSTVTIGQPHTFECIIAGEYQRGKQHVYWAWTGPRNQQKFLSVDRTLYPAVDADKRSRYSITGNMNEGEFNLHISSTTADDQGQFRCIMYDSGRSARASAMLSVQELHLPHQGYPKCSITPTNPQPGEYATFSCISAGGNPPATLSWARRKKSDIPAHHNSTGQQTGAYLHRLLTGHDNNVTFTCFSRSAHSADFGSCTVVPFEIPTHVTIMPPQMVAVGDYAEFFCLATSVPSSIKYRWFVGKGQSMTKVTRTKGRFVLANEGASLRILNITQDDNGMPVQCVARNPLDIKGMDEDIVRVVVQRNPIPTVTTTKPLLRSTKATPTTSTPFVPPRTSRKTWMQTLTVQATEFQTPAPPKLPPLRTAPKRVPESPKPKNSAAIIPVTTNEVDEPVSPSPPLEDDTTRQPPDSVQQPGPNSKGFTAGAAVGFTMLILIVFVLIGILIKIKIVDKQEKPAERKTLRPAYKPRIDKLDIVVLPNTAQENDSNTSDVQRSSSDDAPRSKHKQNSVKSDKSPRRSSFVHPDFLEQLASTIRSKSHCSTMFKRGSISWRKRKASTLDRPSAVKSESSLAEEATSTVKRYSAFFNAVPKVPNEEVPVASPRNIQTPESVYENTEIGLKLQEEANRFSRESPYENTQYPMNDTALSSDPDNRKSEASSLLNLVYADLDWTGFPSRHEDVNDTEERTEYAAIRTSKVLDHSVMPPGHCCTRRAMVEVAVHGAGGGAWLNYGTIINKAPSQISTMVCSVLSSAVQLLVLMLISSGTISATSPLRENPTDAFTTPGSIVVLRCAVDNRPGQPEYNVYWYRHSPSNAYLTKGTRVFRQSFRSGTMWQRLSVIGDTSAGEYFLQIRDVGMEDAGEYGCVYFQGDRYLGESRIATITVYEPPDEGYPRCSMEPSGVNLEPGQKVVLTCISAGGDPRPRLDWMSWHEILPGRVQDDPPKATYELQLMETDNGAVFTCVENTPATPQLARTCSLKPFHRPTNVSIVTSPVHIGEDAVFSCTAAGIPIISNYTWTIAGQSPEKFTSASGEKVVVEGSNQILRIVNVLAEDNATIVKCYANNEVNEEGVASTEILIAQLLPSFPSGKNMSPRDNNDESGVNAGIVVGSVLILLILIVVIIILVRKLLCLNRKRAPSGEQDPEIQEAESQPLKTELDETPPPVVNIQSNPIHRPVTICLTPRDAIVEHIRETEEAGGEPIRPPDNTSRVTVVGRLSCAGLTVDVGDIAAMYSRPVKKTEAQKQADVVPDPEPKDSKPKPKPRPASKPPLLPKPKLLPKPGTPSPVKPKEELVSPKEEEQPEEDDEEVIYENTYRRPDITMDLGEESDSVNL</sequence>
<evidence type="ECO:0000256" key="7">
    <source>
        <dbReference type="SAM" id="Phobius"/>
    </source>
</evidence>
<dbReference type="PANTHER" id="PTHR45889:SF8">
    <property type="entry name" value="IG-LIKE DOMAIN-CONTAINING PROTEIN"/>
    <property type="match status" value="1"/>
</dbReference>
<keyword evidence="8" id="KW-0732">Signal</keyword>
<keyword evidence="2 7" id="KW-0812">Transmembrane</keyword>
<dbReference type="RefSeq" id="XP_038047699.1">
    <property type="nucleotide sequence ID" value="XM_038191771.1"/>
</dbReference>
<feature type="domain" description="Ig-like" evidence="9">
    <location>
        <begin position="1008"/>
        <end position="1102"/>
    </location>
</feature>